<feature type="domain" description="Carrier" evidence="3">
    <location>
        <begin position="568"/>
        <end position="647"/>
    </location>
</feature>
<comment type="caution">
    <text evidence="4">The sequence shown here is derived from an EMBL/GenBank/DDBJ whole genome shotgun (WGS) entry which is preliminary data.</text>
</comment>
<dbReference type="SMART" id="SM00823">
    <property type="entry name" value="PKS_PP"/>
    <property type="match status" value="1"/>
</dbReference>
<dbReference type="GO" id="GO:0031957">
    <property type="term" value="F:very long-chain fatty acid-CoA ligase activity"/>
    <property type="evidence" value="ECO:0007669"/>
    <property type="project" value="TreeGrafter"/>
</dbReference>
<dbReference type="InterPro" id="IPR045851">
    <property type="entry name" value="AMP-bd_C_sf"/>
</dbReference>
<dbReference type="Gene3D" id="3.30.300.30">
    <property type="match status" value="1"/>
</dbReference>
<protein>
    <recommendedName>
        <fullName evidence="3">Carrier domain-containing protein</fullName>
    </recommendedName>
</protein>
<dbReference type="Proteomes" id="UP001321760">
    <property type="component" value="Unassembled WGS sequence"/>
</dbReference>
<reference evidence="4" key="2">
    <citation type="submission" date="2023-05" db="EMBL/GenBank/DDBJ databases">
        <authorList>
            <consortium name="Lawrence Berkeley National Laboratory"/>
            <person name="Steindorff A."/>
            <person name="Hensen N."/>
            <person name="Bonometti L."/>
            <person name="Westerberg I."/>
            <person name="Brannstrom I.O."/>
            <person name="Guillou S."/>
            <person name="Cros-Aarteil S."/>
            <person name="Calhoun S."/>
            <person name="Haridas S."/>
            <person name="Kuo A."/>
            <person name="Mondo S."/>
            <person name="Pangilinan J."/>
            <person name="Riley R."/>
            <person name="Labutti K."/>
            <person name="Andreopoulos B."/>
            <person name="Lipzen A."/>
            <person name="Chen C."/>
            <person name="Yanf M."/>
            <person name="Daum C."/>
            <person name="Ng V."/>
            <person name="Clum A."/>
            <person name="Ohm R."/>
            <person name="Martin F."/>
            <person name="Silar P."/>
            <person name="Natvig D."/>
            <person name="Lalanne C."/>
            <person name="Gautier V."/>
            <person name="Ament-Velasquez S.L."/>
            <person name="Kruys A."/>
            <person name="Hutchinson M.I."/>
            <person name="Powell A.J."/>
            <person name="Barry K."/>
            <person name="Miller A.N."/>
            <person name="Grigoriev I.V."/>
            <person name="Debuchy R."/>
            <person name="Gladieux P."/>
            <person name="Thoren M.H."/>
            <person name="Johannesson H."/>
        </authorList>
    </citation>
    <scope>NUCLEOTIDE SEQUENCE</scope>
    <source>
        <strain evidence="4">PSN243</strain>
    </source>
</reference>
<dbReference type="Pfam" id="PF00550">
    <property type="entry name" value="PP-binding"/>
    <property type="match status" value="1"/>
</dbReference>
<dbReference type="GO" id="GO:0006633">
    <property type="term" value="P:fatty acid biosynthetic process"/>
    <property type="evidence" value="ECO:0007669"/>
    <property type="project" value="TreeGrafter"/>
</dbReference>
<sequence>MLSQMKPDASLKDLLRCAADSASSRGLSFYASGNSNLPWKQVTYAELHDEAAAKSATIQRIENFKEGTPVLLHLQDHWDTILWFWSVVLAGGLPVLSSPFSNFEEHRRQHIQGLSSLLQSPICITREDSISQFDGPHTFQLRTIEGLATETNNGHVDKDLRTTNATGNDASDNSPAFLMLTSGSTGNAKAVEITSRQALAAISGKAAVRRLPSNGAFLNWIGLDHVASLVEIHMQALWLGVDQVHVPPADIVSTPTLFLDLLSRHQISRSFAPNFFLARLVSAQKEEKATRRSDDWDLSTLTVLASGGEANDVATCVASTELLQRFGAPNHVITPGFGMTETCAGAIYNLECPQYDTSQHFVSASLGRCIPGIEMRVTKENDLEVRGDVVFKGYYRNPLATKEAFTSDGWFRTGDKATLDNAGHLRLTGRVKDVININGVKHETADVQAAVDQALGDLATRAIVFPTQVAGAATERVAVAYVPRVGDPEADIVTIEDLVVRACVMSTKSRPLVFALGPNSIPLLPMTSLGKISRARMRALFEDGIFSADAEKHCLALQRHLSAPTNNITPTAAEALLLEDFAATLPAAKEHLHGVVDASILSAGFTSMDLIRLKHRLDQRLGISVPVITLLKNPSARSLAEALDSLLQSNYDPVVTLVPPRYPYPGDSSNKTPLWLVHPGVGEVLVFLNLAHHLAILESHGRPVYALRARGFDPDQSRFCSISETVSAYIAAVRSHQPHGPYALAGYSYGTMIAFEMAKVLQQTSSVLFLGSFNLPPHIKHRMRQLNWNMCLLHLSYFVGLTSSDYADSVELSVSDYRTIPRSAALSQILEASSPTRLASLGLGRAALARWVDVAYGLQSMAVDYEPQGTVRWGMDVFHAVPLRTAAASREEWVEVHLKKWEDFVEREEPQGGGGVRFHAVGGEHYTMIGPEFVEGFAKTLVDAIVARESESNRRRQA</sequence>
<dbReference type="InterPro" id="IPR029058">
    <property type="entry name" value="AB_hydrolase_fold"/>
</dbReference>
<dbReference type="PANTHER" id="PTHR24096:SF267">
    <property type="entry name" value="MALONATE--COA LIGASE ACSF3, MITOCHONDRIAL"/>
    <property type="match status" value="1"/>
</dbReference>
<evidence type="ECO:0000256" key="1">
    <source>
        <dbReference type="ARBA" id="ARBA00022450"/>
    </source>
</evidence>
<dbReference type="GO" id="GO:0031177">
    <property type="term" value="F:phosphopantetheine binding"/>
    <property type="evidence" value="ECO:0007669"/>
    <property type="project" value="InterPro"/>
</dbReference>
<dbReference type="SUPFAM" id="SSF53474">
    <property type="entry name" value="alpha/beta-Hydrolases"/>
    <property type="match status" value="1"/>
</dbReference>
<dbReference type="Pfam" id="PF00975">
    <property type="entry name" value="Thioesterase"/>
    <property type="match status" value="1"/>
</dbReference>
<evidence type="ECO:0000313" key="4">
    <source>
        <dbReference type="EMBL" id="KAK4455244.1"/>
    </source>
</evidence>
<dbReference type="InterPro" id="IPR009081">
    <property type="entry name" value="PP-bd_ACP"/>
</dbReference>
<dbReference type="Gene3D" id="3.40.50.12780">
    <property type="entry name" value="N-terminal domain of ligase-like"/>
    <property type="match status" value="1"/>
</dbReference>
<dbReference type="InterPro" id="IPR000873">
    <property type="entry name" value="AMP-dep_synth/lig_dom"/>
</dbReference>
<proteinExistence type="predicted"/>
<dbReference type="Gene3D" id="1.10.1200.10">
    <property type="entry name" value="ACP-like"/>
    <property type="match status" value="1"/>
</dbReference>
<dbReference type="PANTHER" id="PTHR24096">
    <property type="entry name" value="LONG-CHAIN-FATTY-ACID--COA LIGASE"/>
    <property type="match status" value="1"/>
</dbReference>
<keyword evidence="5" id="KW-1185">Reference proteome</keyword>
<evidence type="ECO:0000259" key="3">
    <source>
        <dbReference type="PROSITE" id="PS50075"/>
    </source>
</evidence>
<keyword evidence="2" id="KW-0597">Phosphoprotein</keyword>
<dbReference type="InterPro" id="IPR020845">
    <property type="entry name" value="AMP-binding_CS"/>
</dbReference>
<evidence type="ECO:0000256" key="2">
    <source>
        <dbReference type="ARBA" id="ARBA00022553"/>
    </source>
</evidence>
<organism evidence="4 5">
    <name type="scientific">Podospora aff. communis PSN243</name>
    <dbReference type="NCBI Taxonomy" id="3040156"/>
    <lineage>
        <taxon>Eukaryota</taxon>
        <taxon>Fungi</taxon>
        <taxon>Dikarya</taxon>
        <taxon>Ascomycota</taxon>
        <taxon>Pezizomycotina</taxon>
        <taxon>Sordariomycetes</taxon>
        <taxon>Sordariomycetidae</taxon>
        <taxon>Sordariales</taxon>
        <taxon>Podosporaceae</taxon>
        <taxon>Podospora</taxon>
    </lineage>
</organism>
<dbReference type="InterPro" id="IPR020806">
    <property type="entry name" value="PKS_PP-bd"/>
</dbReference>
<dbReference type="Gene3D" id="3.40.50.1820">
    <property type="entry name" value="alpha/beta hydrolase"/>
    <property type="match status" value="1"/>
</dbReference>
<evidence type="ECO:0000313" key="5">
    <source>
        <dbReference type="Proteomes" id="UP001321760"/>
    </source>
</evidence>
<dbReference type="PROSITE" id="PS50075">
    <property type="entry name" value="CARRIER"/>
    <property type="match status" value="1"/>
</dbReference>
<dbReference type="EMBL" id="MU865914">
    <property type="protein sequence ID" value="KAK4455244.1"/>
    <property type="molecule type" value="Genomic_DNA"/>
</dbReference>
<accession>A0AAV9H5M3</accession>
<dbReference type="AlphaFoldDB" id="A0AAV9H5M3"/>
<dbReference type="InterPro" id="IPR036736">
    <property type="entry name" value="ACP-like_sf"/>
</dbReference>
<dbReference type="InterPro" id="IPR001031">
    <property type="entry name" value="Thioesterase"/>
</dbReference>
<name>A0AAV9H5M3_9PEZI</name>
<reference evidence="4" key="1">
    <citation type="journal article" date="2023" name="Mol. Phylogenet. Evol.">
        <title>Genome-scale phylogeny and comparative genomics of the fungal order Sordariales.</title>
        <authorList>
            <person name="Hensen N."/>
            <person name="Bonometti L."/>
            <person name="Westerberg I."/>
            <person name="Brannstrom I.O."/>
            <person name="Guillou S."/>
            <person name="Cros-Aarteil S."/>
            <person name="Calhoun S."/>
            <person name="Haridas S."/>
            <person name="Kuo A."/>
            <person name="Mondo S."/>
            <person name="Pangilinan J."/>
            <person name="Riley R."/>
            <person name="LaButti K."/>
            <person name="Andreopoulos B."/>
            <person name="Lipzen A."/>
            <person name="Chen C."/>
            <person name="Yan M."/>
            <person name="Daum C."/>
            <person name="Ng V."/>
            <person name="Clum A."/>
            <person name="Steindorff A."/>
            <person name="Ohm R.A."/>
            <person name="Martin F."/>
            <person name="Silar P."/>
            <person name="Natvig D.O."/>
            <person name="Lalanne C."/>
            <person name="Gautier V."/>
            <person name="Ament-Velasquez S.L."/>
            <person name="Kruys A."/>
            <person name="Hutchinson M.I."/>
            <person name="Powell A.J."/>
            <person name="Barry K."/>
            <person name="Miller A.N."/>
            <person name="Grigoriev I.V."/>
            <person name="Debuchy R."/>
            <person name="Gladieux P."/>
            <person name="Hiltunen Thoren M."/>
            <person name="Johannesson H."/>
        </authorList>
    </citation>
    <scope>NUCLEOTIDE SEQUENCE</scope>
    <source>
        <strain evidence="4">PSN243</strain>
    </source>
</reference>
<keyword evidence="1" id="KW-0596">Phosphopantetheine</keyword>
<dbReference type="SUPFAM" id="SSF47336">
    <property type="entry name" value="ACP-like"/>
    <property type="match status" value="1"/>
</dbReference>
<dbReference type="InterPro" id="IPR042099">
    <property type="entry name" value="ANL_N_sf"/>
</dbReference>
<dbReference type="PROSITE" id="PS00455">
    <property type="entry name" value="AMP_BINDING"/>
    <property type="match status" value="1"/>
</dbReference>
<dbReference type="SUPFAM" id="SSF56801">
    <property type="entry name" value="Acetyl-CoA synthetase-like"/>
    <property type="match status" value="1"/>
</dbReference>
<dbReference type="Pfam" id="PF00501">
    <property type="entry name" value="AMP-binding"/>
    <property type="match status" value="1"/>
</dbReference>
<gene>
    <name evidence="4" type="ORF">QBC34DRAFT_460052</name>
</gene>